<dbReference type="EMBL" id="BMQC01000003">
    <property type="protein sequence ID" value="GGK20535.1"/>
    <property type="molecule type" value="Genomic_DNA"/>
</dbReference>
<protein>
    <submittedName>
        <fullName evidence="2">Uncharacterized protein</fullName>
    </submittedName>
</protein>
<gene>
    <name evidence="2" type="ORF">GCM10010124_11420</name>
</gene>
<name>A0A8J3FG31_9ACTN</name>
<proteinExistence type="predicted"/>
<feature type="chain" id="PRO_5038932326" evidence="1">
    <location>
        <begin position="24"/>
        <end position="204"/>
    </location>
</feature>
<reference evidence="2" key="1">
    <citation type="journal article" date="2014" name="Int. J. Syst. Evol. Microbiol.">
        <title>Complete genome sequence of Corynebacterium casei LMG S-19264T (=DSM 44701T), isolated from a smear-ripened cheese.</title>
        <authorList>
            <consortium name="US DOE Joint Genome Institute (JGI-PGF)"/>
            <person name="Walter F."/>
            <person name="Albersmeier A."/>
            <person name="Kalinowski J."/>
            <person name="Ruckert C."/>
        </authorList>
    </citation>
    <scope>NUCLEOTIDE SEQUENCE</scope>
    <source>
        <strain evidence="2">JCM 3091</strain>
    </source>
</reference>
<comment type="caution">
    <text evidence="2">The sequence shown here is derived from an EMBL/GenBank/DDBJ whole genome shotgun (WGS) entry which is preliminary data.</text>
</comment>
<sequence>MRHRLTRAVTAVAVITLPATVGAYPASAGTMAQEPSNVAALVHLGSAGTGCKKDSVQATELPDGSLGLTYPDLALKAAGHRTCGSIFELDPPEGWTAAVPGVRLAGTGHLVGSAKATLTTSTYFGGASPDEVAETGTTMSSLRGTYRVRNDFPVERLAFQPCGRKTFLNIDVVIGLETDKVPSTFALRQLVVSPADFVYRQCPR</sequence>
<dbReference type="InterPro" id="IPR025649">
    <property type="entry name" value="DUF4360"/>
</dbReference>
<organism evidence="2 3">
    <name type="scientific">Pilimelia terevasa</name>
    <dbReference type="NCBI Taxonomy" id="53372"/>
    <lineage>
        <taxon>Bacteria</taxon>
        <taxon>Bacillati</taxon>
        <taxon>Actinomycetota</taxon>
        <taxon>Actinomycetes</taxon>
        <taxon>Micromonosporales</taxon>
        <taxon>Micromonosporaceae</taxon>
        <taxon>Pilimelia</taxon>
    </lineage>
</organism>
<reference evidence="2" key="2">
    <citation type="submission" date="2020-09" db="EMBL/GenBank/DDBJ databases">
        <authorList>
            <person name="Sun Q."/>
            <person name="Ohkuma M."/>
        </authorList>
    </citation>
    <scope>NUCLEOTIDE SEQUENCE</scope>
    <source>
        <strain evidence="2">JCM 3091</strain>
    </source>
</reference>
<feature type="signal peptide" evidence="1">
    <location>
        <begin position="1"/>
        <end position="23"/>
    </location>
</feature>
<dbReference type="Proteomes" id="UP000662200">
    <property type="component" value="Unassembled WGS sequence"/>
</dbReference>
<dbReference type="RefSeq" id="WP_189113137.1">
    <property type="nucleotide sequence ID" value="NZ_BMQC01000003.1"/>
</dbReference>
<dbReference type="AlphaFoldDB" id="A0A8J3FG31"/>
<evidence type="ECO:0000313" key="3">
    <source>
        <dbReference type="Proteomes" id="UP000662200"/>
    </source>
</evidence>
<evidence type="ECO:0000313" key="2">
    <source>
        <dbReference type="EMBL" id="GGK20535.1"/>
    </source>
</evidence>
<accession>A0A8J3FG31</accession>
<keyword evidence="1" id="KW-0732">Signal</keyword>
<dbReference type="Pfam" id="PF14273">
    <property type="entry name" value="DUF4360"/>
    <property type="match status" value="1"/>
</dbReference>
<evidence type="ECO:0000256" key="1">
    <source>
        <dbReference type="SAM" id="SignalP"/>
    </source>
</evidence>
<keyword evidence="3" id="KW-1185">Reference proteome</keyword>